<dbReference type="Gene3D" id="3.90.550.10">
    <property type="entry name" value="Spore Coat Polysaccharide Biosynthesis Protein SpsA, Chain A"/>
    <property type="match status" value="1"/>
</dbReference>
<dbReference type="EMBL" id="CAJOAZ010023510">
    <property type="protein sequence ID" value="CAF4376133.1"/>
    <property type="molecule type" value="Genomic_DNA"/>
</dbReference>
<protein>
    <recommendedName>
        <fullName evidence="2">Glycosyltransferase 2-like domain-containing protein</fullName>
    </recommendedName>
</protein>
<dbReference type="GO" id="GO:0004653">
    <property type="term" value="F:polypeptide N-acetylgalactosaminyltransferase activity"/>
    <property type="evidence" value="ECO:0007669"/>
    <property type="project" value="TreeGrafter"/>
</dbReference>
<dbReference type="GO" id="GO:0005794">
    <property type="term" value="C:Golgi apparatus"/>
    <property type="evidence" value="ECO:0007669"/>
    <property type="project" value="TreeGrafter"/>
</dbReference>
<evidence type="ECO:0000259" key="2">
    <source>
        <dbReference type="Pfam" id="PF00535"/>
    </source>
</evidence>
<dbReference type="GO" id="GO:0006493">
    <property type="term" value="P:protein O-linked glycosylation"/>
    <property type="evidence" value="ECO:0007669"/>
    <property type="project" value="TreeGrafter"/>
</dbReference>
<gene>
    <name evidence="3" type="ORF">OXD698_LOCUS50112</name>
</gene>
<sequence>EMGQKLDDYCEEHFGELVRVLRAPSRLGLIKAKSYGAKHATGDVVVFLDAHCEVNTGWLEPILARIKEKRSAVLCPSIDSISDQNMAYGNSGFGSVGGFWWSLHFQWIS</sequence>
<dbReference type="InterPro" id="IPR029044">
    <property type="entry name" value="Nucleotide-diphossugar_trans"/>
</dbReference>
<evidence type="ECO:0000313" key="3">
    <source>
        <dbReference type="EMBL" id="CAF4376133.1"/>
    </source>
</evidence>
<accession>A0A820MQB1</accession>
<dbReference type="PANTHER" id="PTHR11675">
    <property type="entry name" value="N-ACETYLGALACTOSAMINYLTRANSFERASE"/>
    <property type="match status" value="1"/>
</dbReference>
<keyword evidence="1" id="KW-1015">Disulfide bond</keyword>
<feature type="non-terminal residue" evidence="3">
    <location>
        <position position="109"/>
    </location>
</feature>
<dbReference type="InterPro" id="IPR001173">
    <property type="entry name" value="Glyco_trans_2-like"/>
</dbReference>
<reference evidence="3" key="1">
    <citation type="submission" date="2021-02" db="EMBL/GenBank/DDBJ databases">
        <authorList>
            <person name="Nowell W R."/>
        </authorList>
    </citation>
    <scope>NUCLEOTIDE SEQUENCE</scope>
</reference>
<organism evidence="3 4">
    <name type="scientific">Adineta steineri</name>
    <dbReference type="NCBI Taxonomy" id="433720"/>
    <lineage>
        <taxon>Eukaryota</taxon>
        <taxon>Metazoa</taxon>
        <taxon>Spiralia</taxon>
        <taxon>Gnathifera</taxon>
        <taxon>Rotifera</taxon>
        <taxon>Eurotatoria</taxon>
        <taxon>Bdelloidea</taxon>
        <taxon>Adinetida</taxon>
        <taxon>Adinetidae</taxon>
        <taxon>Adineta</taxon>
    </lineage>
</organism>
<feature type="domain" description="Glycosyltransferase 2-like" evidence="2">
    <location>
        <begin position="6"/>
        <end position="91"/>
    </location>
</feature>
<evidence type="ECO:0000256" key="1">
    <source>
        <dbReference type="ARBA" id="ARBA00023157"/>
    </source>
</evidence>
<dbReference type="AlphaFoldDB" id="A0A820MQB1"/>
<dbReference type="SUPFAM" id="SSF53448">
    <property type="entry name" value="Nucleotide-diphospho-sugar transferases"/>
    <property type="match status" value="1"/>
</dbReference>
<comment type="caution">
    <text evidence="3">The sequence shown here is derived from an EMBL/GenBank/DDBJ whole genome shotgun (WGS) entry which is preliminary data.</text>
</comment>
<feature type="non-terminal residue" evidence="3">
    <location>
        <position position="1"/>
    </location>
</feature>
<dbReference type="Proteomes" id="UP000663844">
    <property type="component" value="Unassembled WGS sequence"/>
</dbReference>
<dbReference type="Pfam" id="PF00535">
    <property type="entry name" value="Glycos_transf_2"/>
    <property type="match status" value="1"/>
</dbReference>
<proteinExistence type="predicted"/>
<evidence type="ECO:0000313" key="4">
    <source>
        <dbReference type="Proteomes" id="UP000663844"/>
    </source>
</evidence>
<dbReference type="PANTHER" id="PTHR11675:SF43">
    <property type="entry name" value="POLYPEPTIDE N-ACETYLGALACTOSAMINYLTRANSFERASE 1"/>
    <property type="match status" value="1"/>
</dbReference>
<name>A0A820MQB1_9BILA</name>